<dbReference type="AlphaFoldDB" id="A0A8T0VR62"/>
<feature type="compositionally biased region" description="Gly residues" evidence="1">
    <location>
        <begin position="66"/>
        <end position="79"/>
    </location>
</feature>
<keyword evidence="2" id="KW-0812">Transmembrane</keyword>
<feature type="compositionally biased region" description="Basic residues" evidence="1">
    <location>
        <begin position="45"/>
        <end position="65"/>
    </location>
</feature>
<evidence type="ECO:0000313" key="3">
    <source>
        <dbReference type="EMBL" id="KAG2637438.1"/>
    </source>
</evidence>
<sequence length="135" mass="14818">MTLKTNSKRGDTSCNRGVRRTERQAASGQVQGRRRGSGGRWCQGKGRKSRIRNQRRQGREGRRRSGGAGESWGGDGGRGLVRRRLQRERAVTALLRRQAASAADQGRPKKILNVSTVNSVITYGSLIGFLLLTGN</sequence>
<comment type="caution">
    <text evidence="3">The sequence shown here is derived from an EMBL/GenBank/DDBJ whole genome shotgun (WGS) entry which is preliminary data.</text>
</comment>
<name>A0A8T0VR62_PANVG</name>
<evidence type="ECO:0000256" key="1">
    <source>
        <dbReference type="SAM" id="MobiDB-lite"/>
    </source>
</evidence>
<organism evidence="3 4">
    <name type="scientific">Panicum virgatum</name>
    <name type="common">Blackwell switchgrass</name>
    <dbReference type="NCBI Taxonomy" id="38727"/>
    <lineage>
        <taxon>Eukaryota</taxon>
        <taxon>Viridiplantae</taxon>
        <taxon>Streptophyta</taxon>
        <taxon>Embryophyta</taxon>
        <taxon>Tracheophyta</taxon>
        <taxon>Spermatophyta</taxon>
        <taxon>Magnoliopsida</taxon>
        <taxon>Liliopsida</taxon>
        <taxon>Poales</taxon>
        <taxon>Poaceae</taxon>
        <taxon>PACMAD clade</taxon>
        <taxon>Panicoideae</taxon>
        <taxon>Panicodae</taxon>
        <taxon>Paniceae</taxon>
        <taxon>Panicinae</taxon>
        <taxon>Panicum</taxon>
        <taxon>Panicum sect. Hiantes</taxon>
    </lineage>
</organism>
<accession>A0A8T0VR62</accession>
<dbReference type="EMBL" id="CM029040">
    <property type="protein sequence ID" value="KAG2637438.1"/>
    <property type="molecule type" value="Genomic_DNA"/>
</dbReference>
<evidence type="ECO:0000256" key="2">
    <source>
        <dbReference type="SAM" id="Phobius"/>
    </source>
</evidence>
<reference evidence="3" key="1">
    <citation type="submission" date="2020-05" db="EMBL/GenBank/DDBJ databases">
        <title>WGS assembly of Panicum virgatum.</title>
        <authorList>
            <person name="Lovell J.T."/>
            <person name="Jenkins J."/>
            <person name="Shu S."/>
            <person name="Juenger T.E."/>
            <person name="Schmutz J."/>
        </authorList>
    </citation>
    <scope>NUCLEOTIDE SEQUENCE</scope>
    <source>
        <strain evidence="3">AP13</strain>
    </source>
</reference>
<gene>
    <name evidence="3" type="ORF">PVAP13_2NG519503</name>
</gene>
<evidence type="ECO:0000313" key="4">
    <source>
        <dbReference type="Proteomes" id="UP000823388"/>
    </source>
</evidence>
<protein>
    <submittedName>
        <fullName evidence="3">Uncharacterized protein</fullName>
    </submittedName>
</protein>
<dbReference type="Proteomes" id="UP000823388">
    <property type="component" value="Chromosome 2N"/>
</dbReference>
<keyword evidence="2" id="KW-1133">Transmembrane helix</keyword>
<proteinExistence type="predicted"/>
<feature type="region of interest" description="Disordered" evidence="1">
    <location>
        <begin position="1"/>
        <end position="83"/>
    </location>
</feature>
<feature type="transmembrane region" description="Helical" evidence="2">
    <location>
        <begin position="111"/>
        <end position="132"/>
    </location>
</feature>
<keyword evidence="2" id="KW-0472">Membrane</keyword>
<keyword evidence="4" id="KW-1185">Reference proteome</keyword>